<evidence type="ECO:0000259" key="2">
    <source>
        <dbReference type="SMART" id="SM01008"/>
    </source>
</evidence>
<feature type="chain" id="PRO_5041217388" evidence="1">
    <location>
        <begin position="24"/>
        <end position="737"/>
    </location>
</feature>
<dbReference type="InterPro" id="IPR046867">
    <property type="entry name" value="AldOxase/xan_DH_MoCoBD2"/>
</dbReference>
<dbReference type="Pfam" id="PF20256">
    <property type="entry name" value="MoCoBD_2"/>
    <property type="match status" value="2"/>
</dbReference>
<evidence type="ECO:0000256" key="1">
    <source>
        <dbReference type="SAM" id="SignalP"/>
    </source>
</evidence>
<keyword evidence="4" id="KW-1185">Reference proteome</keyword>
<dbReference type="InterPro" id="IPR037165">
    <property type="entry name" value="AldOxase/xan_DH_Mopterin-bd_sf"/>
</dbReference>
<gene>
    <name evidence="3" type="ORF">MACH26_35960</name>
</gene>
<dbReference type="PANTHER" id="PTHR47495">
    <property type="entry name" value="ALDEHYDE DEHYDROGENASE"/>
    <property type="match status" value="1"/>
</dbReference>
<dbReference type="InterPro" id="IPR052516">
    <property type="entry name" value="N-heterocyclic_Hydroxylase"/>
</dbReference>
<dbReference type="InterPro" id="IPR006311">
    <property type="entry name" value="TAT_signal"/>
</dbReference>
<organism evidence="3 4">
    <name type="scientific">Planctobacterium marinum</name>
    <dbReference type="NCBI Taxonomy" id="1631968"/>
    <lineage>
        <taxon>Bacteria</taxon>
        <taxon>Pseudomonadati</taxon>
        <taxon>Pseudomonadota</taxon>
        <taxon>Gammaproteobacteria</taxon>
        <taxon>Alteromonadales</taxon>
        <taxon>Alteromonadaceae</taxon>
        <taxon>Planctobacterium</taxon>
    </lineage>
</organism>
<feature type="domain" description="Aldehyde oxidase/xanthine dehydrogenase a/b hammerhead" evidence="2">
    <location>
        <begin position="215"/>
        <end position="309"/>
    </location>
</feature>
<sequence>MENFNLNRRWFIKSLAGSGMALAVVPHLPLLAAEAEKAGSDWCVYVTINKDNSVLMSSPVMDMGQHMKTTGPMILADEMDLDWDLIEFTKDCPAWLNKNDEGAVGYQYSDMGTGGSHAVRRNWQYMREAGATVRQMLVKEAASQWRLSAAQMAKLQTKASYVINPETGARLSYGALADKAALHTVDKSELQLKDKSQYHIMGKDTRTIDLKDIVTGQPTFGIDMDYPGALQAVIARAPQIGADIKAYDKQVALKVPGVKAVVEIPRMMGKYWNDDDKQEVANGVAVLADNLWAAMKARDALNVQWHVNEHYQGQDSELQSQQFNELVNSDKAATERKKSGDARAWLANNPHLDQVYETPLFAHACMEPFNCIADIRENDATIVVGHQFPNIVAEEVEQNTGIDALKVEVISKRMGGGFGRRFERDFVREAIYLSKTLKRPVKVTWTREDEITHDYFAPAYVMRIMAGNNKEGKTTAWLHRQAQTRGGARDDCFPNHLIPNFQSEHFTELSKIPTGPWRGPAHLQWTFACESMTDELALDAGIDPLQYRLEMLKPHKEYAYEGWGGDVIDSGRMARCYEEAARLAQWHTPRPKGHGLGVAGHFTFGSYAAFVVEVKVEDNHLNIVNAWGAIDCGFAINPNHIRNQMEGGFIDGLNATLFNKVNVVNGTVQNNNFDTLPFMRMLHAPRDIPVSIISNDYPPTGVGEPPTAPAAAALCNAIFAASGKRIRKLPIAEQMSV</sequence>
<dbReference type="PIRSF" id="PIRSF036389">
    <property type="entry name" value="IOR_B"/>
    <property type="match status" value="1"/>
</dbReference>
<evidence type="ECO:0000313" key="3">
    <source>
        <dbReference type="EMBL" id="BDX08075.1"/>
    </source>
</evidence>
<reference evidence="3" key="1">
    <citation type="submission" date="2023-01" db="EMBL/GenBank/DDBJ databases">
        <title>Complete genome sequence of Planctobacterium marinum strain Dej080120_11.</title>
        <authorList>
            <person name="Ueki S."/>
            <person name="Maruyama F."/>
        </authorList>
    </citation>
    <scope>NUCLEOTIDE SEQUENCE</scope>
    <source>
        <strain evidence="3">Dej080120_11</strain>
    </source>
</reference>
<dbReference type="Proteomes" id="UP001333710">
    <property type="component" value="Chromosome"/>
</dbReference>
<dbReference type="PROSITE" id="PS51318">
    <property type="entry name" value="TAT"/>
    <property type="match status" value="1"/>
</dbReference>
<dbReference type="SUPFAM" id="SSF56003">
    <property type="entry name" value="Molybdenum cofactor-binding domain"/>
    <property type="match status" value="2"/>
</dbReference>
<dbReference type="AlphaFoldDB" id="A0AA48KW12"/>
<dbReference type="InterPro" id="IPR012368">
    <property type="entry name" value="OxRdtase_Mopterin-bd_su_IorB"/>
</dbReference>
<keyword evidence="1" id="KW-0732">Signal</keyword>
<dbReference type="Pfam" id="PF02738">
    <property type="entry name" value="MoCoBD_1"/>
    <property type="match status" value="1"/>
</dbReference>
<dbReference type="InterPro" id="IPR000674">
    <property type="entry name" value="Ald_Oxase/Xan_DH_a/b"/>
</dbReference>
<evidence type="ECO:0000313" key="4">
    <source>
        <dbReference type="Proteomes" id="UP001333710"/>
    </source>
</evidence>
<dbReference type="KEGG" id="pmaw:MACH26_35960"/>
<protein>
    <submittedName>
        <fullName evidence="3">Isoquinoline 1-oxidoreductase subunit beta</fullName>
    </submittedName>
</protein>
<dbReference type="EMBL" id="AP027272">
    <property type="protein sequence ID" value="BDX08075.1"/>
    <property type="molecule type" value="Genomic_DNA"/>
</dbReference>
<name>A0AA48KW12_9ALTE</name>
<dbReference type="SMART" id="SM01008">
    <property type="entry name" value="Ald_Xan_dh_C"/>
    <property type="match status" value="1"/>
</dbReference>
<feature type="signal peptide" evidence="1">
    <location>
        <begin position="1"/>
        <end position="23"/>
    </location>
</feature>
<dbReference type="GO" id="GO:0016491">
    <property type="term" value="F:oxidoreductase activity"/>
    <property type="evidence" value="ECO:0007669"/>
    <property type="project" value="InterPro"/>
</dbReference>
<dbReference type="Gene3D" id="3.90.1170.50">
    <property type="entry name" value="Aldehyde oxidase/xanthine dehydrogenase, a/b hammerhead"/>
    <property type="match status" value="1"/>
</dbReference>
<dbReference type="Gene3D" id="3.30.365.10">
    <property type="entry name" value="Aldehyde oxidase/xanthine dehydrogenase, molybdopterin binding domain"/>
    <property type="match status" value="4"/>
</dbReference>
<dbReference type="InterPro" id="IPR008274">
    <property type="entry name" value="AldOxase/xan_DH_MoCoBD1"/>
</dbReference>
<proteinExistence type="predicted"/>
<dbReference type="PANTHER" id="PTHR47495:SF3">
    <property type="entry name" value="BLR6219 PROTEIN"/>
    <property type="match status" value="1"/>
</dbReference>
<accession>A0AA48KW12</accession>